<dbReference type="OrthoDB" id="10262857at2759"/>
<dbReference type="Gene3D" id="3.30.1380.20">
    <property type="entry name" value="Trafficking protein particle complex subunit 3"/>
    <property type="match status" value="1"/>
</dbReference>
<dbReference type="InterPro" id="IPR007194">
    <property type="entry name" value="TRAPP_component"/>
</dbReference>
<evidence type="ECO:0000256" key="4">
    <source>
        <dbReference type="ARBA" id="ARBA00022448"/>
    </source>
</evidence>
<evidence type="ECO:0000256" key="7">
    <source>
        <dbReference type="ARBA" id="ARBA00023034"/>
    </source>
</evidence>
<dbReference type="Proteomes" id="UP000187283">
    <property type="component" value="Unassembled WGS sequence"/>
</dbReference>
<evidence type="ECO:0000313" key="8">
    <source>
        <dbReference type="EMBL" id="OMJ23092.1"/>
    </source>
</evidence>
<keyword evidence="6" id="KW-0931">ER-Golgi transport</keyword>
<sequence length="106" mass="11786">MEIVCKVGFKMYLNCVPTISALDDKSCTLVLEENPFNENVELPAEAMDNGLWYSNVYCGILRGCLEMVQLDIGACFVSDVLRGDETTEIKVTLNKILDEMVPASED</sequence>
<evidence type="ECO:0000256" key="1">
    <source>
        <dbReference type="ARBA" id="ARBA00004222"/>
    </source>
</evidence>
<comment type="caution">
    <text evidence="8">The sequence shown here is derived from an EMBL/GenBank/DDBJ whole genome shotgun (WGS) entry which is preliminary data.</text>
</comment>
<evidence type="ECO:0000256" key="6">
    <source>
        <dbReference type="ARBA" id="ARBA00022892"/>
    </source>
</evidence>
<dbReference type="Pfam" id="PF04051">
    <property type="entry name" value="TRAPP"/>
    <property type="match status" value="1"/>
</dbReference>
<dbReference type="EMBL" id="LSSN01000607">
    <property type="protein sequence ID" value="OMJ23092.1"/>
    <property type="molecule type" value="Genomic_DNA"/>
</dbReference>
<keyword evidence="9" id="KW-1185">Reference proteome</keyword>
<keyword evidence="7" id="KW-0333">Golgi apparatus</keyword>
<comment type="similarity">
    <text evidence="3">Belongs to the TRAPP small subunits family. BET3 subfamily.</text>
</comment>
<dbReference type="PANTHER" id="PTHR13048">
    <property type="entry name" value="TRAFFICKING PROTEIN PARTICLE COMPLEX SUBUNIT 3"/>
    <property type="match status" value="1"/>
</dbReference>
<keyword evidence="5" id="KW-0256">Endoplasmic reticulum</keyword>
<keyword evidence="4" id="KW-0813">Transport</keyword>
<dbReference type="InterPro" id="IPR024096">
    <property type="entry name" value="NO_sig/Golgi_transp_ligand-bd"/>
</dbReference>
<dbReference type="STRING" id="133412.A0A1R1Y823"/>
<organism evidence="8 9">
    <name type="scientific">Smittium culicis</name>
    <dbReference type="NCBI Taxonomy" id="133412"/>
    <lineage>
        <taxon>Eukaryota</taxon>
        <taxon>Fungi</taxon>
        <taxon>Fungi incertae sedis</taxon>
        <taxon>Zoopagomycota</taxon>
        <taxon>Kickxellomycotina</taxon>
        <taxon>Harpellomycetes</taxon>
        <taxon>Harpellales</taxon>
        <taxon>Legeriomycetaceae</taxon>
        <taxon>Smittium</taxon>
    </lineage>
</organism>
<evidence type="ECO:0000256" key="3">
    <source>
        <dbReference type="ARBA" id="ARBA00006218"/>
    </source>
</evidence>
<proteinExistence type="inferred from homology"/>
<dbReference type="GO" id="GO:0030008">
    <property type="term" value="C:TRAPP complex"/>
    <property type="evidence" value="ECO:0007669"/>
    <property type="project" value="InterPro"/>
</dbReference>
<gene>
    <name evidence="8" type="ORF">AYI70_g2471</name>
</gene>
<dbReference type="SUPFAM" id="SSF111126">
    <property type="entry name" value="Ligand-binding domain in the NO signalling and Golgi transport"/>
    <property type="match status" value="1"/>
</dbReference>
<dbReference type="InterPro" id="IPR016721">
    <property type="entry name" value="Bet3"/>
</dbReference>
<accession>A0A1R1Y823</accession>
<evidence type="ECO:0000256" key="2">
    <source>
        <dbReference type="ARBA" id="ARBA00004240"/>
    </source>
</evidence>
<evidence type="ECO:0000313" key="9">
    <source>
        <dbReference type="Proteomes" id="UP000187283"/>
    </source>
</evidence>
<dbReference type="GO" id="GO:0005783">
    <property type="term" value="C:endoplasmic reticulum"/>
    <property type="evidence" value="ECO:0007669"/>
    <property type="project" value="UniProtKB-SubCell"/>
</dbReference>
<name>A0A1R1Y823_9FUNG</name>
<reference evidence="8 9" key="1">
    <citation type="submission" date="2017-01" db="EMBL/GenBank/DDBJ databases">
        <authorList>
            <person name="Mah S.A."/>
            <person name="Swanson W.J."/>
            <person name="Moy G.W."/>
            <person name="Vacquier V.D."/>
        </authorList>
    </citation>
    <scope>NUCLEOTIDE SEQUENCE [LARGE SCALE GENOMIC DNA]</scope>
    <source>
        <strain evidence="8 9">GSMNP</strain>
    </source>
</reference>
<dbReference type="GO" id="GO:0048193">
    <property type="term" value="P:Golgi vesicle transport"/>
    <property type="evidence" value="ECO:0007669"/>
    <property type="project" value="InterPro"/>
</dbReference>
<dbReference type="AlphaFoldDB" id="A0A1R1Y823"/>
<evidence type="ECO:0000256" key="5">
    <source>
        <dbReference type="ARBA" id="ARBA00022824"/>
    </source>
</evidence>
<comment type="subcellular location">
    <subcellularLocation>
        <location evidence="2">Endoplasmic reticulum</location>
    </subcellularLocation>
    <subcellularLocation>
        <location evidence="1">Golgi apparatus</location>
        <location evidence="1">cis-Golgi network</location>
    </subcellularLocation>
</comment>
<protein>
    <submittedName>
        <fullName evidence="8">Transport protein particle subunit bet3</fullName>
    </submittedName>
</protein>
<dbReference type="GO" id="GO:0005794">
    <property type="term" value="C:Golgi apparatus"/>
    <property type="evidence" value="ECO:0007669"/>
    <property type="project" value="UniProtKB-SubCell"/>
</dbReference>